<protein>
    <submittedName>
        <fullName evidence="1">Uncharacterized protein</fullName>
    </submittedName>
</protein>
<dbReference type="PANTHER" id="PTHR10257">
    <property type="entry name" value="SERINE/THREONINE PROTEIN PHOSPHATASE 2A PP2A REGULATORY SUBUNIT B"/>
    <property type="match status" value="1"/>
</dbReference>
<keyword evidence="2" id="KW-1185">Reference proteome</keyword>
<dbReference type="InterPro" id="IPR011989">
    <property type="entry name" value="ARM-like"/>
</dbReference>
<dbReference type="Proteomes" id="UP000785679">
    <property type="component" value="Unassembled WGS sequence"/>
</dbReference>
<evidence type="ECO:0000313" key="2">
    <source>
        <dbReference type="Proteomes" id="UP000785679"/>
    </source>
</evidence>
<dbReference type="AlphaFoldDB" id="A0A8J8T2R7"/>
<dbReference type="Pfam" id="PF01603">
    <property type="entry name" value="B56"/>
    <property type="match status" value="1"/>
</dbReference>
<dbReference type="OrthoDB" id="10264446at2759"/>
<proteinExistence type="predicted"/>
<dbReference type="Gene3D" id="1.25.10.10">
    <property type="entry name" value="Leucine-rich Repeat Variant"/>
    <property type="match status" value="1"/>
</dbReference>
<dbReference type="GO" id="GO:0000159">
    <property type="term" value="C:protein phosphatase type 2A complex"/>
    <property type="evidence" value="ECO:0007669"/>
    <property type="project" value="InterPro"/>
</dbReference>
<sequence>MKAFNEQLEQGVILLKVLKSAPALKELSGAAVEENFVSKVQACAVIFDFSNDNSKLLEEKDIKRKLLLELIQFLDVQTVPQNQRQYVMTERVVKDVVQTVSINIFRTPKVQVTFTGKIGEEGFDKSSLAATSGGGSSIGGSDPDEEQIFLEESWPHIQVIYELLLRIIIQPQLDVRVLKNHITQDFIQKLISQFKSPDPRERDYLKTILHRVYGKFMIHRSLIRRSLTAQLSKLTYNDEQEDHFGHSEFLELLSSIISGFAVPLKGEHRVTIFDKCLLPLHRANHNAHFHQQLVQCIMTYMDKDQSVANSIITEMLKYWPVTNPGKEILFLNEIEEVLDMTYPEMLIQDTTLAIRLAQRLNRCIMSEQYQVAERALLLWNNERVKQIIGVHEIKEQIYHILIEGLITNAQSHWNSLVQGLTFYLMKLLVDQDAELFDKAAEYFQKKNTLSKQLRAKQDAKWRMLEHKATLKEYSKYVK</sequence>
<dbReference type="FunFam" id="1.25.10.10:FF:000331">
    <property type="entry name" value="Phosphoprotein phosphatase, putative"/>
    <property type="match status" value="1"/>
</dbReference>
<dbReference type="SUPFAM" id="SSF48371">
    <property type="entry name" value="ARM repeat"/>
    <property type="match status" value="1"/>
</dbReference>
<dbReference type="GO" id="GO:0019888">
    <property type="term" value="F:protein phosphatase regulator activity"/>
    <property type="evidence" value="ECO:0007669"/>
    <property type="project" value="InterPro"/>
</dbReference>
<dbReference type="EMBL" id="RRYP01009069">
    <property type="protein sequence ID" value="TNV79323.1"/>
    <property type="molecule type" value="Genomic_DNA"/>
</dbReference>
<comment type="caution">
    <text evidence="1">The sequence shown here is derived from an EMBL/GenBank/DDBJ whole genome shotgun (WGS) entry which is preliminary data.</text>
</comment>
<accession>A0A8J8T2R7</accession>
<name>A0A8J8T2R7_HALGN</name>
<dbReference type="GO" id="GO:0007165">
    <property type="term" value="P:signal transduction"/>
    <property type="evidence" value="ECO:0007669"/>
    <property type="project" value="InterPro"/>
</dbReference>
<dbReference type="PANTHER" id="PTHR10257:SF3">
    <property type="entry name" value="SERINE_THREONINE-PROTEIN PHOSPHATASE 2A 56 KDA REGULATORY SUBUNIT GAMMA ISOFORM"/>
    <property type="match status" value="1"/>
</dbReference>
<organism evidence="1 2">
    <name type="scientific">Halteria grandinella</name>
    <dbReference type="NCBI Taxonomy" id="5974"/>
    <lineage>
        <taxon>Eukaryota</taxon>
        <taxon>Sar</taxon>
        <taxon>Alveolata</taxon>
        <taxon>Ciliophora</taxon>
        <taxon>Intramacronucleata</taxon>
        <taxon>Spirotrichea</taxon>
        <taxon>Stichotrichia</taxon>
        <taxon>Sporadotrichida</taxon>
        <taxon>Halteriidae</taxon>
        <taxon>Halteria</taxon>
    </lineage>
</organism>
<dbReference type="InterPro" id="IPR002554">
    <property type="entry name" value="PP2A_B56"/>
</dbReference>
<dbReference type="InterPro" id="IPR016024">
    <property type="entry name" value="ARM-type_fold"/>
</dbReference>
<evidence type="ECO:0000313" key="1">
    <source>
        <dbReference type="EMBL" id="TNV79323.1"/>
    </source>
</evidence>
<reference evidence="1" key="1">
    <citation type="submission" date="2019-06" db="EMBL/GenBank/DDBJ databases">
        <authorList>
            <person name="Zheng W."/>
        </authorList>
    </citation>
    <scope>NUCLEOTIDE SEQUENCE</scope>
    <source>
        <strain evidence="1">QDHG01</strain>
    </source>
</reference>
<gene>
    <name evidence="1" type="ORF">FGO68_gene10877</name>
</gene>